<dbReference type="GO" id="GO:0004016">
    <property type="term" value="F:adenylate cyclase activity"/>
    <property type="evidence" value="ECO:0007669"/>
    <property type="project" value="UniProtKB-ARBA"/>
</dbReference>
<feature type="transmembrane region" description="Helical" evidence="3">
    <location>
        <begin position="125"/>
        <end position="143"/>
    </location>
</feature>
<keyword evidence="1" id="KW-0175">Coiled coil</keyword>
<proteinExistence type="predicted"/>
<dbReference type="InterPro" id="IPR050697">
    <property type="entry name" value="Adenylyl/Guanylyl_Cyclase_3/4"/>
</dbReference>
<dbReference type="AlphaFoldDB" id="A0A497YV65"/>
<feature type="transmembrane region" description="Helical" evidence="3">
    <location>
        <begin position="72"/>
        <end position="89"/>
    </location>
</feature>
<dbReference type="InterPro" id="IPR029787">
    <property type="entry name" value="Nucleotide_cyclase"/>
</dbReference>
<keyword evidence="6" id="KW-1185">Reference proteome</keyword>
<dbReference type="InterPro" id="IPR001054">
    <property type="entry name" value="A/G_cyclase"/>
</dbReference>
<dbReference type="SUPFAM" id="SSF55073">
    <property type="entry name" value="Nucleotide cyclase"/>
    <property type="match status" value="1"/>
</dbReference>
<evidence type="ECO:0000313" key="5">
    <source>
        <dbReference type="EMBL" id="RLJ98857.1"/>
    </source>
</evidence>
<accession>A0A497YV65</accession>
<dbReference type="PANTHER" id="PTHR43081:SF20">
    <property type="entry name" value="TWO-COMPONENT RESPONSE REGULATOR"/>
    <property type="match status" value="1"/>
</dbReference>
<dbReference type="STRING" id="981384.GCA_000192475_03873"/>
<dbReference type="Gene3D" id="3.30.70.1230">
    <property type="entry name" value="Nucleotide cyclase"/>
    <property type="match status" value="1"/>
</dbReference>
<feature type="transmembrane region" description="Helical" evidence="3">
    <location>
        <begin position="36"/>
        <end position="60"/>
    </location>
</feature>
<organism evidence="5 6">
    <name type="scientific">Ruegeria conchae</name>
    <dbReference type="NCBI Taxonomy" id="981384"/>
    <lineage>
        <taxon>Bacteria</taxon>
        <taxon>Pseudomonadati</taxon>
        <taxon>Pseudomonadota</taxon>
        <taxon>Alphaproteobacteria</taxon>
        <taxon>Rhodobacterales</taxon>
        <taxon>Roseobacteraceae</taxon>
        <taxon>Ruegeria</taxon>
    </lineage>
</organism>
<name>A0A497YV65_9RHOB</name>
<dbReference type="EMBL" id="RCCT01000008">
    <property type="protein sequence ID" value="RLJ98857.1"/>
    <property type="molecule type" value="Genomic_DNA"/>
</dbReference>
<dbReference type="RefSeq" id="WP_010437839.1">
    <property type="nucleotide sequence ID" value="NZ_AEYW01000003.1"/>
</dbReference>
<protein>
    <submittedName>
        <fullName evidence="5">Class 3 adenylate cyclase</fullName>
    </submittedName>
</protein>
<evidence type="ECO:0000256" key="1">
    <source>
        <dbReference type="SAM" id="Coils"/>
    </source>
</evidence>
<feature type="region of interest" description="Disordered" evidence="2">
    <location>
        <begin position="1"/>
        <end position="20"/>
    </location>
</feature>
<keyword evidence="3" id="KW-1133">Transmembrane helix</keyword>
<evidence type="ECO:0000313" key="6">
    <source>
        <dbReference type="Proteomes" id="UP000271700"/>
    </source>
</evidence>
<comment type="caution">
    <text evidence="5">The sequence shown here is derived from an EMBL/GenBank/DDBJ whole genome shotgun (WGS) entry which is preliminary data.</text>
</comment>
<reference evidence="5 6" key="1">
    <citation type="submission" date="2018-10" db="EMBL/GenBank/DDBJ databases">
        <title>Genomic Encyclopedia of Archaeal and Bacterial Type Strains, Phase II (KMG-II): from individual species to whole genera.</title>
        <authorList>
            <person name="Goeker M."/>
        </authorList>
    </citation>
    <scope>NUCLEOTIDE SEQUENCE [LARGE SCALE GENOMIC DNA]</scope>
    <source>
        <strain evidence="5 6">DSM 29317</strain>
    </source>
</reference>
<dbReference type="Proteomes" id="UP000271700">
    <property type="component" value="Unassembled WGS sequence"/>
</dbReference>
<dbReference type="PROSITE" id="PS50125">
    <property type="entry name" value="GUANYLATE_CYCLASE_2"/>
    <property type="match status" value="1"/>
</dbReference>
<feature type="coiled-coil region" evidence="1">
    <location>
        <begin position="143"/>
        <end position="181"/>
    </location>
</feature>
<dbReference type="GO" id="GO:0006171">
    <property type="term" value="P:cAMP biosynthetic process"/>
    <property type="evidence" value="ECO:0007669"/>
    <property type="project" value="TreeGrafter"/>
</dbReference>
<evidence type="ECO:0000256" key="2">
    <source>
        <dbReference type="SAM" id="MobiDB-lite"/>
    </source>
</evidence>
<gene>
    <name evidence="5" type="ORF">CLV75_3978</name>
</gene>
<dbReference type="OrthoDB" id="9801651at2"/>
<evidence type="ECO:0000259" key="4">
    <source>
        <dbReference type="PROSITE" id="PS50125"/>
    </source>
</evidence>
<dbReference type="PANTHER" id="PTHR43081">
    <property type="entry name" value="ADENYLATE CYCLASE, TERMINAL-DIFFERENTIATION SPECIFIC-RELATED"/>
    <property type="match status" value="1"/>
</dbReference>
<feature type="domain" description="Guanylate cyclase" evidence="4">
    <location>
        <begin position="210"/>
        <end position="341"/>
    </location>
</feature>
<feature type="transmembrane region" description="Helical" evidence="3">
    <location>
        <begin position="101"/>
        <end position="119"/>
    </location>
</feature>
<dbReference type="CDD" id="cd07302">
    <property type="entry name" value="CHD"/>
    <property type="match status" value="1"/>
</dbReference>
<feature type="compositionally biased region" description="Basic and acidic residues" evidence="2">
    <location>
        <begin position="1"/>
        <end position="10"/>
    </location>
</feature>
<dbReference type="Pfam" id="PF00211">
    <property type="entry name" value="Guanylate_cyc"/>
    <property type="match status" value="1"/>
</dbReference>
<dbReference type="SMART" id="SM00044">
    <property type="entry name" value="CYCc"/>
    <property type="match status" value="1"/>
</dbReference>
<sequence length="393" mass="43298">MSDPEHRNDSAAEPSPRAVDDGIGVATEEFRISMPIGIGAVLAALASLATCYSGILLTYLVGYEALSINPHVQAVLMWVFALLAVSFLWRDRKRHAKELPLVLGGIAAVILIVTLYFGYDERVEALAYVLLVIAALLNQNFILDALNHTVRNQTHEIEALNDRLTEKVKRQEGEIDRLARLKQFLAPQVAELVVEENSDELLKTHRRYIACLFCDIRNFTAISEAIEPEDVITLLQHFHDEVGHLVAQHKGTIGYRAGDGLMVFFNDPVPCDQPVLQAVRLAKEISEAFEGIRAPWQKLGHAMGLGIGISSGYATLGLIGFHGRADYTAIGGVVNTASRLCDFASDGQILLNQRALLDIEQHVETEELGERELKGIGGLVQIFRVISLFDQAK</sequence>
<keyword evidence="3" id="KW-0812">Transmembrane</keyword>
<keyword evidence="3" id="KW-0472">Membrane</keyword>
<evidence type="ECO:0000256" key="3">
    <source>
        <dbReference type="SAM" id="Phobius"/>
    </source>
</evidence>
<dbReference type="GO" id="GO:0035556">
    <property type="term" value="P:intracellular signal transduction"/>
    <property type="evidence" value="ECO:0007669"/>
    <property type="project" value="InterPro"/>
</dbReference>